<keyword evidence="14" id="KW-1185">Reference proteome</keyword>
<accession>A0A202BAN5</accession>
<evidence type="ECO:0000256" key="2">
    <source>
        <dbReference type="ARBA" id="ARBA00022475"/>
    </source>
</evidence>
<evidence type="ECO:0000256" key="10">
    <source>
        <dbReference type="SAM" id="Phobius"/>
    </source>
</evidence>
<keyword evidence="7 9" id="KW-0807">Transducer</keyword>
<protein>
    <submittedName>
        <fullName evidence="13">Methyl-accepting chemotaxis protein</fullName>
    </submittedName>
</protein>
<dbReference type="CDD" id="cd12912">
    <property type="entry name" value="PDC2_MCP_like"/>
    <property type="match status" value="1"/>
</dbReference>
<evidence type="ECO:0000313" key="13">
    <source>
        <dbReference type="EMBL" id="OVE48603.1"/>
    </source>
</evidence>
<dbReference type="Gene3D" id="3.30.450.20">
    <property type="entry name" value="PAS domain"/>
    <property type="match status" value="2"/>
</dbReference>
<evidence type="ECO:0000256" key="3">
    <source>
        <dbReference type="ARBA" id="ARBA00022500"/>
    </source>
</evidence>
<dbReference type="PROSITE" id="PS50111">
    <property type="entry name" value="CHEMOTAXIS_TRANSDUC_2"/>
    <property type="match status" value="1"/>
</dbReference>
<evidence type="ECO:0000256" key="7">
    <source>
        <dbReference type="ARBA" id="ARBA00023224"/>
    </source>
</evidence>
<feature type="domain" description="Methyl-accepting transducer" evidence="11">
    <location>
        <begin position="391"/>
        <end position="627"/>
    </location>
</feature>
<dbReference type="Pfam" id="PF00015">
    <property type="entry name" value="MCPsignal"/>
    <property type="match status" value="1"/>
</dbReference>
<dbReference type="CDD" id="cd06225">
    <property type="entry name" value="HAMP"/>
    <property type="match status" value="1"/>
</dbReference>
<reference evidence="13 14" key="1">
    <citation type="submission" date="2017-05" db="EMBL/GenBank/DDBJ databases">
        <title>Chromobacterium violaceum GHPS1 isolated from Hydrocarbon polluted soil in French Guiana display an awesome secondary metabolite arsenal and a battery of drug and heavy-metal-resistance and detoxification of xenobiotics proteins.</title>
        <authorList>
            <person name="Belbahri L."/>
        </authorList>
    </citation>
    <scope>NUCLEOTIDE SEQUENCE [LARGE SCALE GENOMIC DNA]</scope>
    <source>
        <strain evidence="13 14">GHPS1</strain>
    </source>
</reference>
<dbReference type="GO" id="GO:0006935">
    <property type="term" value="P:chemotaxis"/>
    <property type="evidence" value="ECO:0007669"/>
    <property type="project" value="UniProtKB-KW"/>
</dbReference>
<dbReference type="InterPro" id="IPR003660">
    <property type="entry name" value="HAMP_dom"/>
</dbReference>
<dbReference type="FunFam" id="1.10.287.950:FF:000001">
    <property type="entry name" value="Methyl-accepting chemotaxis sensory transducer"/>
    <property type="match status" value="1"/>
</dbReference>
<keyword evidence="4 10" id="KW-0812">Transmembrane</keyword>
<dbReference type="AlphaFoldDB" id="A0A202BAN5"/>
<evidence type="ECO:0000256" key="4">
    <source>
        <dbReference type="ARBA" id="ARBA00022692"/>
    </source>
</evidence>
<comment type="subcellular location">
    <subcellularLocation>
        <location evidence="1">Cell membrane</location>
        <topology evidence="1">Multi-pass membrane protein</topology>
    </subcellularLocation>
</comment>
<dbReference type="GO" id="GO:0007165">
    <property type="term" value="P:signal transduction"/>
    <property type="evidence" value="ECO:0007669"/>
    <property type="project" value="UniProtKB-KW"/>
</dbReference>
<dbReference type="SUPFAM" id="SSF103190">
    <property type="entry name" value="Sensory domain-like"/>
    <property type="match status" value="1"/>
</dbReference>
<comment type="caution">
    <text evidence="13">The sequence shown here is derived from an EMBL/GenBank/DDBJ whole genome shotgun (WGS) entry which is preliminary data.</text>
</comment>
<proteinExistence type="inferred from homology"/>
<dbReference type="SMART" id="SM00283">
    <property type="entry name" value="MA"/>
    <property type="match status" value="1"/>
</dbReference>
<evidence type="ECO:0000256" key="1">
    <source>
        <dbReference type="ARBA" id="ARBA00004651"/>
    </source>
</evidence>
<dbReference type="CDD" id="cd12913">
    <property type="entry name" value="PDC1_MCP_like"/>
    <property type="match status" value="1"/>
</dbReference>
<dbReference type="PANTHER" id="PTHR32089">
    <property type="entry name" value="METHYL-ACCEPTING CHEMOTAXIS PROTEIN MCPB"/>
    <property type="match status" value="1"/>
</dbReference>
<evidence type="ECO:0000256" key="5">
    <source>
        <dbReference type="ARBA" id="ARBA00022989"/>
    </source>
</evidence>
<dbReference type="InterPro" id="IPR033479">
    <property type="entry name" value="dCache_1"/>
</dbReference>
<dbReference type="GO" id="GO:0005886">
    <property type="term" value="C:plasma membrane"/>
    <property type="evidence" value="ECO:0007669"/>
    <property type="project" value="UniProtKB-SubCell"/>
</dbReference>
<dbReference type="Pfam" id="PF02743">
    <property type="entry name" value="dCache_1"/>
    <property type="match status" value="1"/>
</dbReference>
<organism evidence="13 14">
    <name type="scientific">Chromobacterium violaceum</name>
    <dbReference type="NCBI Taxonomy" id="536"/>
    <lineage>
        <taxon>Bacteria</taxon>
        <taxon>Pseudomonadati</taxon>
        <taxon>Pseudomonadota</taxon>
        <taxon>Betaproteobacteria</taxon>
        <taxon>Neisseriales</taxon>
        <taxon>Chromobacteriaceae</taxon>
        <taxon>Chromobacterium</taxon>
    </lineage>
</organism>
<feature type="transmembrane region" description="Helical" evidence="10">
    <location>
        <begin position="47"/>
        <end position="67"/>
    </location>
</feature>
<dbReference type="OMA" id="MFIINDK"/>
<evidence type="ECO:0000256" key="6">
    <source>
        <dbReference type="ARBA" id="ARBA00023136"/>
    </source>
</evidence>
<keyword evidence="5 10" id="KW-1133">Transmembrane helix</keyword>
<evidence type="ECO:0000313" key="14">
    <source>
        <dbReference type="Proteomes" id="UP000196342"/>
    </source>
</evidence>
<gene>
    <name evidence="13" type="ORF">CBW21_08560</name>
</gene>
<dbReference type="Gene3D" id="1.10.287.950">
    <property type="entry name" value="Methyl-accepting chemotaxis protein"/>
    <property type="match status" value="1"/>
</dbReference>
<evidence type="ECO:0000256" key="8">
    <source>
        <dbReference type="ARBA" id="ARBA00029447"/>
    </source>
</evidence>
<name>A0A202BAN5_CHRVL</name>
<dbReference type="PANTHER" id="PTHR32089:SF117">
    <property type="entry name" value="METHYL ACCEPTING SENSORY TRANSDUCER WITH CACHE_1 SMALL MOLECULE BINDING DOMAIN"/>
    <property type="match status" value="1"/>
</dbReference>
<evidence type="ECO:0000256" key="9">
    <source>
        <dbReference type="PROSITE-ProRule" id="PRU00284"/>
    </source>
</evidence>
<dbReference type="InterPro" id="IPR004089">
    <property type="entry name" value="MCPsignal_dom"/>
</dbReference>
<comment type="similarity">
    <text evidence="8">Belongs to the methyl-accepting chemotaxis (MCP) protein family.</text>
</comment>
<feature type="domain" description="HAMP" evidence="12">
    <location>
        <begin position="332"/>
        <end position="386"/>
    </location>
</feature>
<dbReference type="SUPFAM" id="SSF58104">
    <property type="entry name" value="Methyl-accepting chemotaxis protein (MCP) signaling domain"/>
    <property type="match status" value="1"/>
</dbReference>
<dbReference type="Pfam" id="PF00672">
    <property type="entry name" value="HAMP"/>
    <property type="match status" value="1"/>
</dbReference>
<keyword evidence="6 10" id="KW-0472">Membrane</keyword>
<dbReference type="InterPro" id="IPR029151">
    <property type="entry name" value="Sensor-like_sf"/>
</dbReference>
<sequence>MRLLGLAYPSGFPKNYNQSTEEWPAFARAIQRRNEGNAMKSLRSRLIAFNALLMALFGLVLVTIVFMQMRAEILEGLDNEFAASLKGQSSVVTTWLAEKKQQIVAQTAVASEADALRFLKVGTKAGGFNVNYTGYADGRSLFSDDWVAPADYKVADRDWYKLAKDAGQPIVTDPYVDEATKKLTVTIAAPFNHNGAFAGVVGGDVMVDTLVKSVLSLKVRGNGYAFIVDKKGTVIAHPQADLTLKPITSVVPALTPDRLAQLVQNDKASDVDIGGKSMLISAQAIPGTSWVLALVSDRDEILAPLHTLLYTIGGLTLLVFALMIPFASLVIGKMLAGLVRLKAAMEDIARGQGDLTLRLKDDGQDEIAATARAFNTFVAQLGQLFRGLKGDAQGVVGGVQDASQLVADVAQSSRHISDVSSSNAATLEQITVSISHIADSARQADELASATGHNLAASADNMQRLSSGMENTVQSVRGLEEMLSSLDKRSQEISGITNVIRDIADQTNLLALNAAIEAARAGEQGRGFAVVADEVRKLAERTAQATLEISNMVGAIREETGRAVGDVNNTVQAVDEGVGLTREAVDNIAAIRASMLEVVAKMSEISNSTQEQHKATTLIAQSSEAINGHVLENDDVLQNVSSTLQGLAGSAGKMDAEFNKFRL</sequence>
<evidence type="ECO:0000259" key="11">
    <source>
        <dbReference type="PROSITE" id="PS50111"/>
    </source>
</evidence>
<dbReference type="EMBL" id="NHOO01000006">
    <property type="protein sequence ID" value="OVE48603.1"/>
    <property type="molecule type" value="Genomic_DNA"/>
</dbReference>
<evidence type="ECO:0000259" key="12">
    <source>
        <dbReference type="PROSITE" id="PS50885"/>
    </source>
</evidence>
<feature type="transmembrane region" description="Helical" evidence="10">
    <location>
        <begin position="308"/>
        <end position="332"/>
    </location>
</feature>
<dbReference type="CDD" id="cd11386">
    <property type="entry name" value="MCP_signal"/>
    <property type="match status" value="1"/>
</dbReference>
<keyword evidence="2" id="KW-1003">Cell membrane</keyword>
<keyword evidence="3" id="KW-0145">Chemotaxis</keyword>
<dbReference type="Proteomes" id="UP000196342">
    <property type="component" value="Unassembled WGS sequence"/>
</dbReference>
<dbReference type="PROSITE" id="PS50885">
    <property type="entry name" value="HAMP"/>
    <property type="match status" value="1"/>
</dbReference>
<dbReference type="SMART" id="SM00304">
    <property type="entry name" value="HAMP"/>
    <property type="match status" value="1"/>
</dbReference>